<dbReference type="Pfam" id="PF06853">
    <property type="entry name" value="DUF1249"/>
    <property type="match status" value="1"/>
</dbReference>
<keyword evidence="2" id="KW-1185">Reference proteome</keyword>
<dbReference type="EMBL" id="SPMZ01000022">
    <property type="protein sequence ID" value="NMQ19217.1"/>
    <property type="molecule type" value="Genomic_DNA"/>
</dbReference>
<dbReference type="PANTHER" id="PTHR38774:SF1">
    <property type="entry name" value="CYTOPLASMIC PROTEIN"/>
    <property type="match status" value="1"/>
</dbReference>
<accession>A0ABX1TKM1</accession>
<reference evidence="1 2" key="1">
    <citation type="submission" date="2019-03" db="EMBL/GenBank/DDBJ databases">
        <title>Metabolic reconstructions from genomes of highly enriched 'Candidatus Accumulibacter' and 'Candidatus Competibacter' bioreactor populations.</title>
        <authorList>
            <person name="Annavajhala M.K."/>
            <person name="Welles L."/>
            <person name="Abbas B."/>
            <person name="Sorokin D."/>
            <person name="Park H."/>
            <person name="Van Loosdrecht M."/>
            <person name="Chandran K."/>
        </authorList>
    </citation>
    <scope>NUCLEOTIDE SEQUENCE [LARGE SCALE GENOMIC DNA]</scope>
    <source>
        <strain evidence="1 2">SBR_G</strain>
    </source>
</reference>
<protein>
    <submittedName>
        <fullName evidence="1">DUF1249 domain-containing protein</fullName>
    </submittedName>
</protein>
<organism evidence="1 2">
    <name type="scientific">Candidatus Competibacter phosphatis</name>
    <dbReference type="NCBI Taxonomy" id="221280"/>
    <lineage>
        <taxon>Bacteria</taxon>
        <taxon>Pseudomonadati</taxon>
        <taxon>Pseudomonadota</taxon>
        <taxon>Gammaproteobacteria</taxon>
        <taxon>Candidatus Competibacteraceae</taxon>
        <taxon>Candidatus Competibacter</taxon>
    </lineage>
</organism>
<name>A0ABX1TKM1_9GAMM</name>
<proteinExistence type="predicted"/>
<gene>
    <name evidence="1" type="ORF">E4P82_08445</name>
</gene>
<dbReference type="InterPro" id="IPR009659">
    <property type="entry name" value="DUF1249"/>
</dbReference>
<dbReference type="Proteomes" id="UP000760480">
    <property type="component" value="Unassembled WGS sequence"/>
</dbReference>
<sequence length="156" mass="18084">MILLRAPRTGLLAHDTPGSFAALMDLYERNYINLRRLLPIMPPASSVRTSRVAGGLDLHLRIIGRSRYTSDLILTYQFRQNDGVVTAEPNLHIRIYHDARMAEVMAAHLRHRAAFIADFHLNHQADSTHLHARWQTNRFLFKWLTYCLRQGHRFTG</sequence>
<evidence type="ECO:0000313" key="1">
    <source>
        <dbReference type="EMBL" id="NMQ19217.1"/>
    </source>
</evidence>
<dbReference type="PANTHER" id="PTHR38774">
    <property type="entry name" value="CYTOPLASMIC PROTEIN-RELATED"/>
    <property type="match status" value="1"/>
</dbReference>
<evidence type="ECO:0000313" key="2">
    <source>
        <dbReference type="Proteomes" id="UP000760480"/>
    </source>
</evidence>
<dbReference type="RefSeq" id="WP_169248476.1">
    <property type="nucleotide sequence ID" value="NZ_SPMZ01000022.1"/>
</dbReference>
<comment type="caution">
    <text evidence="1">The sequence shown here is derived from an EMBL/GenBank/DDBJ whole genome shotgun (WGS) entry which is preliminary data.</text>
</comment>